<name>A0ABQ8EPC8_BRANA</name>
<dbReference type="InterPro" id="IPR051283">
    <property type="entry name" value="Sec_Metabolite_Acyltrans"/>
</dbReference>
<dbReference type="Proteomes" id="UP000824890">
    <property type="component" value="Unassembled WGS sequence"/>
</dbReference>
<feature type="non-terminal residue" evidence="2">
    <location>
        <position position="1"/>
    </location>
</feature>
<dbReference type="PANTHER" id="PTHR31896:SF42">
    <property type="entry name" value="ANTHRANILATE N-HYDROXYCINNAMOYL_BENZOYLTRANSFERASE-LIKE PROTEIN"/>
    <property type="match status" value="1"/>
</dbReference>
<evidence type="ECO:0000313" key="3">
    <source>
        <dbReference type="Proteomes" id="UP000824890"/>
    </source>
</evidence>
<keyword evidence="3" id="KW-1185">Reference proteome</keyword>
<evidence type="ECO:0000256" key="1">
    <source>
        <dbReference type="ARBA" id="ARBA00022679"/>
    </source>
</evidence>
<dbReference type="Pfam" id="PF02458">
    <property type="entry name" value="Transferase"/>
    <property type="match status" value="2"/>
</dbReference>
<gene>
    <name evidence="2" type="ORF">HID58_002138</name>
</gene>
<organism evidence="2 3">
    <name type="scientific">Brassica napus</name>
    <name type="common">Rape</name>
    <dbReference type="NCBI Taxonomy" id="3708"/>
    <lineage>
        <taxon>Eukaryota</taxon>
        <taxon>Viridiplantae</taxon>
        <taxon>Streptophyta</taxon>
        <taxon>Embryophyta</taxon>
        <taxon>Tracheophyta</taxon>
        <taxon>Spermatophyta</taxon>
        <taxon>Magnoliopsida</taxon>
        <taxon>eudicotyledons</taxon>
        <taxon>Gunneridae</taxon>
        <taxon>Pentapetalae</taxon>
        <taxon>rosids</taxon>
        <taxon>malvids</taxon>
        <taxon>Brassicales</taxon>
        <taxon>Brassicaceae</taxon>
        <taxon>Brassiceae</taxon>
        <taxon>Brassica</taxon>
    </lineage>
</organism>
<dbReference type="Gene3D" id="3.30.559.10">
    <property type="entry name" value="Chloramphenicol acetyltransferase-like domain"/>
    <property type="match status" value="3"/>
</dbReference>
<proteinExistence type="predicted"/>
<evidence type="ECO:0000313" key="2">
    <source>
        <dbReference type="EMBL" id="KAH0942501.1"/>
    </source>
</evidence>
<sequence length="652" mass="73028">VVVLISSTIVRPVNTIPSGQTKIHLTPFDLTNLHIDYPQRGLLFPKPNPDFHLISRLKASLSLALEIYFPFAGRLAKVENLEDNTVSFFVDCDGSGARFHHAEAKTISVSDLLQPDGSVPDIMKQFFPADDFKNCDGVTEPLLVIQVTEMKDGFFVGYCYNHLVADGVSMWGFINTWSKICSSGSSSGHKPLVLKRWFLEGIDYPIHIPVSEAERAPPSRELSSVPVTKDRVFHFTKKNISDLKSKANSEVGSSDITISSLQAVTAHMWRSIIRYSGLSGEGETHCKVVVDVRRRVDPPLEKDCFGNMIYIQPAIATVEELLDRGLGWGALQINKLVNSQTSENCKKFAEDWVRNVKNLKTGVGSRMVGDSVLVGSSPRFEVYINDFGWGKPIAVRAGPGNNINGKLVLFPGIDEGSIDVQTTLWSDVLVNLLADVEFLEHVTTMTNDVAYSLYIYIYIYQHILTSDWRQKMADVTVVSSIIVQPENSNRSGGEKIHLTPFDLNLLQIDYTQRVDHQEDKTLSFHIDCNGSGARFIHATADSVSVSDLLQPDGSVPEIFKLFFPMNRVKNINGVSEALLALEVTEIKDGVFISFAYNHMVADGVSIWNFFRTWSRICKNGQRENLDRPIVLRQWFLDGIDFPIRIPPFLRQR</sequence>
<keyword evidence="1" id="KW-0808">Transferase</keyword>
<accession>A0ABQ8EPC8</accession>
<protein>
    <recommendedName>
        <fullName evidence="4">Acetyltransferase</fullName>
    </recommendedName>
</protein>
<comment type="caution">
    <text evidence="2">The sequence shown here is derived from an EMBL/GenBank/DDBJ whole genome shotgun (WGS) entry which is preliminary data.</text>
</comment>
<dbReference type="InterPro" id="IPR023213">
    <property type="entry name" value="CAT-like_dom_sf"/>
</dbReference>
<dbReference type="PANTHER" id="PTHR31896">
    <property type="entry name" value="FAMILY REGULATORY PROTEIN, PUTATIVE (AFU_ORTHOLOGUE AFUA_3G14730)-RELATED"/>
    <property type="match status" value="1"/>
</dbReference>
<evidence type="ECO:0008006" key="4">
    <source>
        <dbReference type="Google" id="ProtNLM"/>
    </source>
</evidence>
<dbReference type="EMBL" id="JAGKQM010000001">
    <property type="protein sequence ID" value="KAH0942501.1"/>
    <property type="molecule type" value="Genomic_DNA"/>
</dbReference>
<reference evidence="2 3" key="1">
    <citation type="submission" date="2021-05" db="EMBL/GenBank/DDBJ databases">
        <title>Genome Assembly of Synthetic Allotetraploid Brassica napus Reveals Homoeologous Exchanges between Subgenomes.</title>
        <authorList>
            <person name="Davis J.T."/>
        </authorList>
    </citation>
    <scope>NUCLEOTIDE SEQUENCE [LARGE SCALE GENOMIC DNA]</scope>
    <source>
        <strain evidence="3">cv. Da-Ae</strain>
        <tissue evidence="2">Seedling</tissue>
    </source>
</reference>